<reference evidence="2 3" key="1">
    <citation type="journal article" date="2014" name="Proc. Natl. Acad. Sci. U.S.A.">
        <title>Molecular dissection of the evolution of carbapenem-resistant multilocus sequence type 258 Klebsiella pneumoniae.</title>
        <authorList>
            <person name="Deleo F.R."/>
            <person name="Chen L."/>
            <person name="Porcella S.F."/>
            <person name="Martens C.A."/>
            <person name="Kobayashi S.D."/>
            <person name="Porter A.R."/>
            <person name="Chavda K.D."/>
            <person name="Jacobs M.R."/>
            <person name="Mathema B."/>
            <person name="Olsen R.J."/>
            <person name="Bonomo R.A."/>
            <person name="Musser J.M."/>
            <person name="Kreiswirth B.N."/>
        </authorList>
    </citation>
    <scope>NUCLEOTIDE SEQUENCE [LARGE SCALE GENOMIC DNA]</scope>
    <source>
        <strain evidence="2">30684/NJST258_2</strain>
    </source>
</reference>
<gene>
    <name evidence="2" type="ORF">KPNJ2_04019</name>
</gene>
<dbReference type="EMBL" id="CP006918">
    <property type="protein sequence ID" value="AHM80799.1"/>
    <property type="molecule type" value="Genomic_DNA"/>
</dbReference>
<accession>W8ULN2</accession>
<evidence type="ECO:0000313" key="2">
    <source>
        <dbReference type="EMBL" id="AHM80799.1"/>
    </source>
</evidence>
<evidence type="ECO:0000313" key="3">
    <source>
        <dbReference type="Proteomes" id="UP000019586"/>
    </source>
</evidence>
<dbReference type="KEGG" id="kps:KPNJ2_04019"/>
<evidence type="ECO:0000256" key="1">
    <source>
        <dbReference type="SAM" id="Phobius"/>
    </source>
</evidence>
<dbReference type="Proteomes" id="UP000019586">
    <property type="component" value="Chromosome"/>
</dbReference>
<keyword evidence="1" id="KW-0812">Transmembrane</keyword>
<keyword evidence="1" id="KW-1133">Transmembrane helix</keyword>
<protein>
    <submittedName>
        <fullName evidence="2">Uncharacterized protein</fullName>
    </submittedName>
</protein>
<dbReference type="HOGENOM" id="CLU_3374216_0_0_6"/>
<sequence length="34" mass="3907">MSFQQAEIEQPGLSVHYSALSLFLIPFLLWVMLP</sequence>
<keyword evidence="1" id="KW-0472">Membrane</keyword>
<organism evidence="2 3">
    <name type="scientific">Klebsiella pneumoniae 30684/NJST258_2</name>
    <dbReference type="NCBI Taxonomy" id="1420013"/>
    <lineage>
        <taxon>Bacteria</taxon>
        <taxon>Pseudomonadati</taxon>
        <taxon>Pseudomonadota</taxon>
        <taxon>Gammaproteobacteria</taxon>
        <taxon>Enterobacterales</taxon>
        <taxon>Enterobacteriaceae</taxon>
        <taxon>Klebsiella/Raoultella group</taxon>
        <taxon>Klebsiella</taxon>
        <taxon>Klebsiella pneumoniae complex</taxon>
    </lineage>
</organism>
<dbReference type="AlphaFoldDB" id="W8ULN2"/>
<proteinExistence type="predicted"/>
<name>W8ULN2_KLEPN</name>
<feature type="transmembrane region" description="Helical" evidence="1">
    <location>
        <begin position="15"/>
        <end position="33"/>
    </location>
</feature>